<dbReference type="InterPro" id="IPR036388">
    <property type="entry name" value="WH-like_DNA-bd_sf"/>
</dbReference>
<dbReference type="Pfam" id="PF13463">
    <property type="entry name" value="HTH_27"/>
    <property type="match status" value="1"/>
</dbReference>
<dbReference type="GO" id="GO:0003700">
    <property type="term" value="F:DNA-binding transcription factor activity"/>
    <property type="evidence" value="ECO:0007669"/>
    <property type="project" value="InterPro"/>
</dbReference>
<proteinExistence type="predicted"/>
<dbReference type="PIRSF" id="PIRSF036158">
    <property type="entry name" value="UCP036158_MarR"/>
    <property type="match status" value="1"/>
</dbReference>
<evidence type="ECO:0000259" key="1">
    <source>
        <dbReference type="SMART" id="SM00418"/>
    </source>
</evidence>
<dbReference type="InterPro" id="IPR001845">
    <property type="entry name" value="HTH_ArsR_DNA-bd_dom"/>
</dbReference>
<protein>
    <submittedName>
        <fullName evidence="2">Transcription regulator</fullName>
    </submittedName>
</protein>
<dbReference type="SUPFAM" id="SSF46785">
    <property type="entry name" value="Winged helix' DNA-binding domain"/>
    <property type="match status" value="1"/>
</dbReference>
<name>A0A0B8QHZ1_9VIBR</name>
<dbReference type="CDD" id="cd00090">
    <property type="entry name" value="HTH_ARSR"/>
    <property type="match status" value="1"/>
</dbReference>
<sequence>MSKTNIVSASQLVSDISPELSELEFGLTIFHHTYERWLTRCMQAAGGPEMTRIEVLILHHIAHKQSSKRVGDISFVLNIEDTHVVSYALKKLLKMDYVDTEKVGKEVFYSITPSGEKLCKSYREVRETCLMDILNESGIPNTNIGDSARLLRTLAGIYDQASRASASL</sequence>
<dbReference type="Gene3D" id="1.10.10.10">
    <property type="entry name" value="Winged helix-like DNA-binding domain superfamily/Winged helix DNA-binding domain"/>
    <property type="match status" value="1"/>
</dbReference>
<dbReference type="InterPro" id="IPR014601">
    <property type="entry name" value="Trans_reg_MarR_HTH"/>
</dbReference>
<dbReference type="InterPro" id="IPR011991">
    <property type="entry name" value="ArsR-like_HTH"/>
</dbReference>
<gene>
    <name evidence="2" type="ORF">JCM19241_5410</name>
</gene>
<feature type="domain" description="HTH arsR-type" evidence="1">
    <location>
        <begin position="54"/>
        <end position="127"/>
    </location>
</feature>
<accession>A0A0B8QHZ1</accession>
<dbReference type="InterPro" id="IPR000835">
    <property type="entry name" value="HTH_MarR-typ"/>
</dbReference>
<dbReference type="SMART" id="SM00418">
    <property type="entry name" value="HTH_ARSR"/>
    <property type="match status" value="1"/>
</dbReference>
<dbReference type="AlphaFoldDB" id="A0A0B8QHZ1"/>
<evidence type="ECO:0000313" key="3">
    <source>
        <dbReference type="Proteomes" id="UP000031666"/>
    </source>
</evidence>
<reference evidence="2 3" key="1">
    <citation type="submission" date="2015-01" db="EMBL/GenBank/DDBJ databases">
        <title>Vibrio sp. C94 JCM 19241 whole genome shotgun sequence.</title>
        <authorList>
            <person name="Sawabe T."/>
            <person name="Meirelles P."/>
            <person name="Feng G."/>
            <person name="Sayaka M."/>
            <person name="Hattori M."/>
            <person name="Ohkuma M."/>
        </authorList>
    </citation>
    <scope>NUCLEOTIDE SEQUENCE [LARGE SCALE GENOMIC DNA]</scope>
    <source>
        <strain evidence="3">JCM 19241</strain>
    </source>
</reference>
<comment type="caution">
    <text evidence="2">The sequence shown here is derived from an EMBL/GenBank/DDBJ whole genome shotgun (WGS) entry which is preliminary data.</text>
</comment>
<organism evidence="2 3">
    <name type="scientific">Vibrio ishigakensis</name>
    <dbReference type="NCBI Taxonomy" id="1481914"/>
    <lineage>
        <taxon>Bacteria</taxon>
        <taxon>Pseudomonadati</taxon>
        <taxon>Pseudomonadota</taxon>
        <taxon>Gammaproteobacteria</taxon>
        <taxon>Vibrionales</taxon>
        <taxon>Vibrionaceae</taxon>
        <taxon>Vibrio</taxon>
    </lineage>
</organism>
<evidence type="ECO:0000313" key="2">
    <source>
        <dbReference type="EMBL" id="GAM74214.1"/>
    </source>
</evidence>
<reference evidence="2 3" key="2">
    <citation type="submission" date="2015-01" db="EMBL/GenBank/DDBJ databases">
        <authorList>
            <consortium name="NBRP consortium"/>
            <person name="Sawabe T."/>
            <person name="Meirelles P."/>
            <person name="Feng G."/>
            <person name="Sayaka M."/>
            <person name="Hattori M."/>
            <person name="Ohkuma M."/>
        </authorList>
    </citation>
    <scope>NUCLEOTIDE SEQUENCE [LARGE SCALE GENOMIC DNA]</scope>
    <source>
        <strain evidence="3">JCM 19241</strain>
    </source>
</reference>
<dbReference type="Proteomes" id="UP000031666">
    <property type="component" value="Unassembled WGS sequence"/>
</dbReference>
<dbReference type="InterPro" id="IPR036390">
    <property type="entry name" value="WH_DNA-bd_sf"/>
</dbReference>
<dbReference type="EMBL" id="BBSC01000002">
    <property type="protein sequence ID" value="GAM74214.1"/>
    <property type="molecule type" value="Genomic_DNA"/>
</dbReference>